<comment type="caution">
    <text evidence="5">The sequence shown here is derived from an EMBL/GenBank/DDBJ whole genome shotgun (WGS) entry which is preliminary data.</text>
</comment>
<dbReference type="NCBIfam" id="NF033546">
    <property type="entry name" value="transpos_IS21"/>
    <property type="match status" value="1"/>
</dbReference>
<evidence type="ECO:0000313" key="5">
    <source>
        <dbReference type="EMBL" id="TYO63676.1"/>
    </source>
</evidence>
<dbReference type="PROSITE" id="PS50994">
    <property type="entry name" value="INTEGRASE"/>
    <property type="match status" value="1"/>
</dbReference>
<dbReference type="EMBL" id="VSTH01000093">
    <property type="protein sequence ID" value="TYO63676.1"/>
    <property type="molecule type" value="Genomic_DNA"/>
</dbReference>
<gene>
    <name evidence="5" type="ORF">FXV83_26025</name>
</gene>
<evidence type="ECO:0000256" key="2">
    <source>
        <dbReference type="SAM" id="MobiDB-lite"/>
    </source>
</evidence>
<dbReference type="AlphaFoldDB" id="A0A5S4YH00"/>
<keyword evidence="6" id="KW-1185">Reference proteome</keyword>
<dbReference type="PANTHER" id="PTHR35004">
    <property type="entry name" value="TRANSPOSASE RV3428C-RELATED"/>
    <property type="match status" value="1"/>
</dbReference>
<dbReference type="SUPFAM" id="SSF53098">
    <property type="entry name" value="Ribonuclease H-like"/>
    <property type="match status" value="1"/>
</dbReference>
<dbReference type="InterPro" id="IPR017895">
    <property type="entry name" value="HTH_IS408/IS1162_type"/>
</dbReference>
<organism evidence="5 6">
    <name type="scientific">Bradyrhizobium hipponense</name>
    <dbReference type="NCBI Taxonomy" id="2605638"/>
    <lineage>
        <taxon>Bacteria</taxon>
        <taxon>Pseudomonadati</taxon>
        <taxon>Pseudomonadota</taxon>
        <taxon>Alphaproteobacteria</taxon>
        <taxon>Hyphomicrobiales</taxon>
        <taxon>Nitrobacteraceae</taxon>
        <taxon>Bradyrhizobium</taxon>
    </lineage>
</organism>
<dbReference type="GO" id="GO:0015074">
    <property type="term" value="P:DNA integration"/>
    <property type="evidence" value="ECO:0007669"/>
    <property type="project" value="InterPro"/>
</dbReference>
<dbReference type="Pfam" id="PF22483">
    <property type="entry name" value="Mu-transpos_C_2"/>
    <property type="match status" value="1"/>
</dbReference>
<evidence type="ECO:0000259" key="3">
    <source>
        <dbReference type="PROSITE" id="PS50532"/>
    </source>
</evidence>
<feature type="domain" description="HTH IS408-type" evidence="3">
    <location>
        <begin position="11"/>
        <end position="92"/>
    </location>
</feature>
<feature type="domain" description="Integrase catalytic" evidence="4">
    <location>
        <begin position="136"/>
        <end position="315"/>
    </location>
</feature>
<reference evidence="5 6" key="1">
    <citation type="submission" date="2019-08" db="EMBL/GenBank/DDBJ databases">
        <title>Bradyrhizobium hipponensis sp. nov., a rhizobium isolated from a Lupinus angustifolius root nodule in Tunisia.</title>
        <authorList>
            <person name="Off K."/>
            <person name="Rejili M."/>
            <person name="Mars M."/>
            <person name="Brachmann A."/>
            <person name="Marin M."/>
        </authorList>
    </citation>
    <scope>NUCLEOTIDE SEQUENCE [LARGE SCALE GENOMIC DNA]</scope>
    <source>
        <strain evidence="6">aSej3</strain>
    </source>
</reference>
<dbReference type="InterPro" id="IPR036397">
    <property type="entry name" value="RNaseH_sf"/>
</dbReference>
<evidence type="ECO:0000313" key="6">
    <source>
        <dbReference type="Proteomes" id="UP000324797"/>
    </source>
</evidence>
<dbReference type="InterPro" id="IPR054353">
    <property type="entry name" value="IstA-like_C"/>
</dbReference>
<evidence type="ECO:0000256" key="1">
    <source>
        <dbReference type="ARBA" id="ARBA00009277"/>
    </source>
</evidence>
<protein>
    <submittedName>
        <fullName evidence="5">IS21 family transposase</fullName>
    </submittedName>
</protein>
<evidence type="ECO:0000259" key="4">
    <source>
        <dbReference type="PROSITE" id="PS50994"/>
    </source>
</evidence>
<comment type="similarity">
    <text evidence="1">Belongs to the transposase IS21/IS408/IS1162 family.</text>
</comment>
<dbReference type="InterPro" id="IPR012337">
    <property type="entry name" value="RNaseH-like_sf"/>
</dbReference>
<feature type="region of interest" description="Disordered" evidence="2">
    <location>
        <begin position="493"/>
        <end position="513"/>
    </location>
</feature>
<proteinExistence type="inferred from homology"/>
<dbReference type="RefSeq" id="WP_148742467.1">
    <property type="nucleotide sequence ID" value="NZ_VSTH01000093.1"/>
</dbReference>
<accession>A0A5S4YH00</accession>
<dbReference type="PANTHER" id="PTHR35004:SF8">
    <property type="entry name" value="TRANSPOSASE RV3428C-RELATED"/>
    <property type="match status" value="1"/>
</dbReference>
<dbReference type="InterPro" id="IPR001584">
    <property type="entry name" value="Integrase_cat-core"/>
</dbReference>
<dbReference type="GO" id="GO:0003676">
    <property type="term" value="F:nucleic acid binding"/>
    <property type="evidence" value="ECO:0007669"/>
    <property type="project" value="InterPro"/>
</dbReference>
<dbReference type="Proteomes" id="UP000324797">
    <property type="component" value="Unassembled WGS sequence"/>
</dbReference>
<name>A0A5S4YH00_9BRAD</name>
<dbReference type="PROSITE" id="PS50532">
    <property type="entry name" value="HTH_IS408"/>
    <property type="match status" value="1"/>
</dbReference>
<sequence>MPAERLPMRKIREVLRLKYSCGTSDRVISRSVGIGRTAIAEYVRRAAVIGITWPIPEELDDTALERKLFAPAGYNPPRLKPLPEWGHIHAELRRRSVTLALLWEEYRGHHPDGYGYSRFCDLYVEWRHGITATMRQTHAAGEKLFVDFAGDTVPVFDGLTGEVRAAKIFVAVMGASNYTFVQARFSEALPDWIGAHVDALTFLGGVPKALVCDNLKAGVTTASRYEPGVNRTYQDLAAHYGTTIMPARPRKPRDKAKVEAAVLIVQRWILARLRNRRFFSLAELNVAIRILVDDLNARLMRKLGASRREFFDTIDRPALMPLPPEPYQYAEWRRARVAPDYHVEVQGHFYSVPSRLIRQVVEVRATEATIEVFHRGTRIASHARSGLKRRHTTIPEHMPSAHRRYAFWTPARLLAAAEKIGPSTVALCEAIMRTKPHPEQGFRSCLGILRMERTYGAQRLEAACRRGISIGAASYRSIASILKTGLDKAFLPDTTPDADPIQHGNIRGRGYYH</sequence>
<dbReference type="Gene3D" id="3.30.420.10">
    <property type="entry name" value="Ribonuclease H-like superfamily/Ribonuclease H"/>
    <property type="match status" value="1"/>
</dbReference>